<proteinExistence type="predicted"/>
<protein>
    <recommendedName>
        <fullName evidence="3">DUF218 domain-containing protein</fullName>
    </recommendedName>
</protein>
<evidence type="ECO:0008006" key="3">
    <source>
        <dbReference type="Google" id="ProtNLM"/>
    </source>
</evidence>
<dbReference type="EMBL" id="MHLA01000007">
    <property type="protein sequence ID" value="OGZ00133.1"/>
    <property type="molecule type" value="Genomic_DNA"/>
</dbReference>
<dbReference type="Proteomes" id="UP000178880">
    <property type="component" value="Unassembled WGS sequence"/>
</dbReference>
<gene>
    <name evidence="1" type="ORF">A2945_00375</name>
</gene>
<organism evidence="1 2">
    <name type="scientific">Candidatus Liptonbacteria bacterium RIFCSPLOWO2_01_FULL_52_25</name>
    <dbReference type="NCBI Taxonomy" id="1798650"/>
    <lineage>
        <taxon>Bacteria</taxon>
        <taxon>Candidatus Liptoniibacteriota</taxon>
    </lineage>
</organism>
<reference evidence="1 2" key="1">
    <citation type="journal article" date="2016" name="Nat. Commun.">
        <title>Thousands of microbial genomes shed light on interconnected biogeochemical processes in an aquifer system.</title>
        <authorList>
            <person name="Anantharaman K."/>
            <person name="Brown C.T."/>
            <person name="Hug L.A."/>
            <person name="Sharon I."/>
            <person name="Castelle C.J."/>
            <person name="Probst A.J."/>
            <person name="Thomas B.C."/>
            <person name="Singh A."/>
            <person name="Wilkins M.J."/>
            <person name="Karaoz U."/>
            <person name="Brodie E.L."/>
            <person name="Williams K.H."/>
            <person name="Hubbard S.S."/>
            <person name="Banfield J.F."/>
        </authorList>
    </citation>
    <scope>NUCLEOTIDE SEQUENCE [LARGE SCALE GENOMIC DNA]</scope>
</reference>
<sequence>MLPYPQHHEGKFFVKIRRWLVDRGAIAVVFLGRGISMVKPGGHWGLTGDIEVCDEKFAHLPVRMPEDDNHPNSIVGGGELNLLAGLELEKKLRAEGEFDPRLALHAYCFRSKYLKSIDGPSESLVMSDKYCDLGGHPGIVQVFNEDKWQSVADLPSNTNQEIDNVFTEALRRGIRNVAIVTVAVHAWRANLMAQRHLSNQEKPYHGAVTLQFYASENVLMEADPAKYGERCRAILGSKSFQRNLVLEQRGVNALLSGTYRSVQSATPAPKA</sequence>
<dbReference type="STRING" id="1798650.A2945_00375"/>
<evidence type="ECO:0000313" key="1">
    <source>
        <dbReference type="EMBL" id="OGZ00133.1"/>
    </source>
</evidence>
<name>A0A1G2CFG2_9BACT</name>
<accession>A0A1G2CFG2</accession>
<comment type="caution">
    <text evidence="1">The sequence shown here is derived from an EMBL/GenBank/DDBJ whole genome shotgun (WGS) entry which is preliminary data.</text>
</comment>
<evidence type="ECO:0000313" key="2">
    <source>
        <dbReference type="Proteomes" id="UP000178880"/>
    </source>
</evidence>
<dbReference type="AlphaFoldDB" id="A0A1G2CFG2"/>